<dbReference type="GO" id="GO:0003735">
    <property type="term" value="F:structural constituent of ribosome"/>
    <property type="evidence" value="ECO:0007669"/>
    <property type="project" value="InterPro"/>
</dbReference>
<dbReference type="InterPro" id="IPR005484">
    <property type="entry name" value="Ribosomal_uL18_bac/plant/anim"/>
</dbReference>
<dbReference type="GO" id="GO:0006412">
    <property type="term" value="P:translation"/>
    <property type="evidence" value="ECO:0007669"/>
    <property type="project" value="UniProtKB-UniRule"/>
</dbReference>
<dbReference type="Gene3D" id="3.30.420.100">
    <property type="match status" value="1"/>
</dbReference>
<dbReference type="Pfam" id="PF00861">
    <property type="entry name" value="Ribosomal_L18p"/>
    <property type="match status" value="1"/>
</dbReference>
<accession>A0A1F8F7U7</accession>
<evidence type="ECO:0000256" key="6">
    <source>
        <dbReference type="ARBA" id="ARBA00035197"/>
    </source>
</evidence>
<keyword evidence="2 7" id="KW-0699">rRNA-binding</keyword>
<dbReference type="AlphaFoldDB" id="A0A1F8F7U7"/>
<proteinExistence type="inferred from homology"/>
<comment type="similarity">
    <text evidence="1 7">Belongs to the universal ribosomal protein uL18 family.</text>
</comment>
<evidence type="ECO:0000256" key="2">
    <source>
        <dbReference type="ARBA" id="ARBA00022730"/>
    </source>
</evidence>
<reference evidence="8 9" key="1">
    <citation type="journal article" date="2016" name="Nat. Commun.">
        <title>Thousands of microbial genomes shed light on interconnected biogeochemical processes in an aquifer system.</title>
        <authorList>
            <person name="Anantharaman K."/>
            <person name="Brown C.T."/>
            <person name="Hug L.A."/>
            <person name="Sharon I."/>
            <person name="Castelle C.J."/>
            <person name="Probst A.J."/>
            <person name="Thomas B.C."/>
            <person name="Singh A."/>
            <person name="Wilkins M.J."/>
            <person name="Karaoz U."/>
            <person name="Brodie E.L."/>
            <person name="Williams K.H."/>
            <person name="Hubbard S.S."/>
            <person name="Banfield J.F."/>
        </authorList>
    </citation>
    <scope>NUCLEOTIDE SEQUENCE [LARGE SCALE GENOMIC DNA]</scope>
</reference>
<protein>
    <recommendedName>
        <fullName evidence="6 7">Large ribosomal subunit protein uL18</fullName>
    </recommendedName>
</protein>
<dbReference type="CDD" id="cd00432">
    <property type="entry name" value="Ribosomal_L18_L5e"/>
    <property type="match status" value="1"/>
</dbReference>
<evidence type="ECO:0000256" key="7">
    <source>
        <dbReference type="HAMAP-Rule" id="MF_01337"/>
    </source>
</evidence>
<dbReference type="Proteomes" id="UP000178023">
    <property type="component" value="Unassembled WGS sequence"/>
</dbReference>
<evidence type="ECO:0000256" key="1">
    <source>
        <dbReference type="ARBA" id="ARBA00007116"/>
    </source>
</evidence>
<dbReference type="EMBL" id="MGJL01000007">
    <property type="protein sequence ID" value="OGN08349.1"/>
    <property type="molecule type" value="Genomic_DNA"/>
</dbReference>
<evidence type="ECO:0000256" key="4">
    <source>
        <dbReference type="ARBA" id="ARBA00022980"/>
    </source>
</evidence>
<dbReference type="HAMAP" id="MF_01337_B">
    <property type="entry name" value="Ribosomal_uL18_B"/>
    <property type="match status" value="1"/>
</dbReference>
<keyword evidence="3 7" id="KW-0694">RNA-binding</keyword>
<evidence type="ECO:0000313" key="8">
    <source>
        <dbReference type="EMBL" id="OGN08349.1"/>
    </source>
</evidence>
<keyword evidence="5 7" id="KW-0687">Ribonucleoprotein</keyword>
<dbReference type="PANTHER" id="PTHR12899">
    <property type="entry name" value="39S RIBOSOMAL PROTEIN L18, MITOCHONDRIAL"/>
    <property type="match status" value="1"/>
</dbReference>
<dbReference type="InterPro" id="IPR004389">
    <property type="entry name" value="Ribosomal_uL18_bac-type"/>
</dbReference>
<dbReference type="SUPFAM" id="SSF53137">
    <property type="entry name" value="Translational machinery components"/>
    <property type="match status" value="1"/>
</dbReference>
<evidence type="ECO:0000313" key="9">
    <source>
        <dbReference type="Proteomes" id="UP000178023"/>
    </source>
</evidence>
<gene>
    <name evidence="7" type="primary">rplR</name>
    <name evidence="8" type="ORF">A2750_00870</name>
</gene>
<dbReference type="GO" id="GO:0008097">
    <property type="term" value="F:5S rRNA binding"/>
    <property type="evidence" value="ECO:0007669"/>
    <property type="project" value="TreeGrafter"/>
</dbReference>
<dbReference type="PANTHER" id="PTHR12899:SF3">
    <property type="entry name" value="LARGE RIBOSOMAL SUBUNIT PROTEIN UL18M"/>
    <property type="match status" value="1"/>
</dbReference>
<name>A0A1F8F7U7_9BACT</name>
<dbReference type="NCBIfam" id="TIGR00060">
    <property type="entry name" value="L18_bact"/>
    <property type="match status" value="1"/>
</dbReference>
<evidence type="ECO:0000256" key="5">
    <source>
        <dbReference type="ARBA" id="ARBA00023274"/>
    </source>
</evidence>
<dbReference type="InterPro" id="IPR057268">
    <property type="entry name" value="Ribosomal_L18"/>
</dbReference>
<comment type="subunit">
    <text evidence="7">Part of the 50S ribosomal subunit; part of the 5S rRNA/L5/L18/L25 subcomplex. Contacts the 5S and 23S rRNAs.</text>
</comment>
<dbReference type="GO" id="GO:0022625">
    <property type="term" value="C:cytosolic large ribosomal subunit"/>
    <property type="evidence" value="ECO:0007669"/>
    <property type="project" value="TreeGrafter"/>
</dbReference>
<sequence length="120" mass="13353">MDIKKKQLNKVTRHKRVRAKIYGTPGRPRVSVFKSNRHFYAQLIDDVSGKTLTAISDLTISKANKKGRNKVNIAGELGELLGKKAKELNIGNVVFDKGSFKYHGRVSIFADGLRKSGINV</sequence>
<organism evidence="8 9">
    <name type="scientific">Candidatus Yanofskybacteria bacterium RIFCSPHIGHO2_01_FULL_45_42</name>
    <dbReference type="NCBI Taxonomy" id="1802671"/>
    <lineage>
        <taxon>Bacteria</taxon>
        <taxon>Candidatus Yanofskyibacteriota</taxon>
    </lineage>
</organism>
<comment type="function">
    <text evidence="7">This is one of the proteins that bind and probably mediate the attachment of the 5S RNA into the large ribosomal subunit, where it forms part of the central protuberance.</text>
</comment>
<evidence type="ECO:0000256" key="3">
    <source>
        <dbReference type="ARBA" id="ARBA00022884"/>
    </source>
</evidence>
<keyword evidence="4 7" id="KW-0689">Ribosomal protein</keyword>
<comment type="caution">
    <text evidence="8">The sequence shown here is derived from an EMBL/GenBank/DDBJ whole genome shotgun (WGS) entry which is preliminary data.</text>
</comment>